<comment type="caution">
    <text evidence="3">The sequence shown here is derived from an EMBL/GenBank/DDBJ whole genome shotgun (WGS) entry which is preliminary data.</text>
</comment>
<evidence type="ECO:0000256" key="2">
    <source>
        <dbReference type="SAM" id="Phobius"/>
    </source>
</evidence>
<evidence type="ECO:0000313" key="3">
    <source>
        <dbReference type="EMBL" id="NNG37328.1"/>
    </source>
</evidence>
<evidence type="ECO:0000313" key="4">
    <source>
        <dbReference type="Proteomes" id="UP000562984"/>
    </source>
</evidence>
<protein>
    <submittedName>
        <fullName evidence="3">Uncharacterized protein</fullName>
    </submittedName>
</protein>
<sequence>MTERPAGSPAVSTGERQPERRPGVVGWTLTSLLTLVAGLAALVAFFYLPWYLGSIPLPVSIVLIAFGCWALPRAAYVVTGSLLAAALPVLAAFALTAVLLLLPSGLYSAPLRVYQNGWRNYLLLGAVALAGAVSLSLLWAESLSASMRRPDAESDLDTGDTGQRDEQADRG</sequence>
<organism evidence="3 4">
    <name type="scientific">Nakamurella aerolata</name>
    <dbReference type="NCBI Taxonomy" id="1656892"/>
    <lineage>
        <taxon>Bacteria</taxon>
        <taxon>Bacillati</taxon>
        <taxon>Actinomycetota</taxon>
        <taxon>Actinomycetes</taxon>
        <taxon>Nakamurellales</taxon>
        <taxon>Nakamurellaceae</taxon>
        <taxon>Nakamurella</taxon>
    </lineage>
</organism>
<feature type="compositionally biased region" description="Basic and acidic residues" evidence="1">
    <location>
        <begin position="162"/>
        <end position="171"/>
    </location>
</feature>
<feature type="transmembrane region" description="Helical" evidence="2">
    <location>
        <begin position="122"/>
        <end position="140"/>
    </location>
</feature>
<keyword evidence="2" id="KW-1133">Transmembrane helix</keyword>
<feature type="transmembrane region" description="Helical" evidence="2">
    <location>
        <begin position="83"/>
        <end position="102"/>
    </location>
</feature>
<proteinExistence type="predicted"/>
<dbReference type="EMBL" id="JABEND010000012">
    <property type="protein sequence ID" value="NNG37328.1"/>
    <property type="molecule type" value="Genomic_DNA"/>
</dbReference>
<dbReference type="Proteomes" id="UP000562984">
    <property type="component" value="Unassembled WGS sequence"/>
</dbReference>
<gene>
    <name evidence="3" type="ORF">HKD39_16800</name>
</gene>
<dbReference type="AlphaFoldDB" id="A0A849ADR6"/>
<keyword evidence="2" id="KW-0472">Membrane</keyword>
<feature type="region of interest" description="Disordered" evidence="1">
    <location>
        <begin position="1"/>
        <end position="21"/>
    </location>
</feature>
<feature type="transmembrane region" description="Helical" evidence="2">
    <location>
        <begin position="24"/>
        <end position="48"/>
    </location>
</feature>
<keyword evidence="4" id="KW-1185">Reference proteome</keyword>
<dbReference type="RefSeq" id="WP_171201027.1">
    <property type="nucleotide sequence ID" value="NZ_JABEND010000012.1"/>
</dbReference>
<accession>A0A849ADR6</accession>
<keyword evidence="2" id="KW-0812">Transmembrane</keyword>
<name>A0A849ADR6_9ACTN</name>
<feature type="region of interest" description="Disordered" evidence="1">
    <location>
        <begin position="149"/>
        <end position="171"/>
    </location>
</feature>
<evidence type="ECO:0000256" key="1">
    <source>
        <dbReference type="SAM" id="MobiDB-lite"/>
    </source>
</evidence>
<feature type="transmembrane region" description="Helical" evidence="2">
    <location>
        <begin position="54"/>
        <end position="71"/>
    </location>
</feature>
<reference evidence="3 4" key="1">
    <citation type="submission" date="2020-05" db="EMBL/GenBank/DDBJ databases">
        <title>Nakamurella sp. DB0629 isolated from air conditioner.</title>
        <authorList>
            <person name="Kim D.H."/>
            <person name="Kim D.-U."/>
        </authorList>
    </citation>
    <scope>NUCLEOTIDE SEQUENCE [LARGE SCALE GENOMIC DNA]</scope>
    <source>
        <strain evidence="3 4">DB0629</strain>
    </source>
</reference>